<dbReference type="PROSITE" id="PS50262">
    <property type="entry name" value="G_PROTEIN_RECEP_F1_2"/>
    <property type="match status" value="1"/>
</dbReference>
<feature type="transmembrane region" description="Helical" evidence="10">
    <location>
        <begin position="156"/>
        <end position="177"/>
    </location>
</feature>
<evidence type="ECO:0000256" key="9">
    <source>
        <dbReference type="ARBA" id="ARBA00023224"/>
    </source>
</evidence>
<keyword evidence="2 10" id="KW-0812">Transmembrane</keyword>
<dbReference type="AlphaFoldDB" id="A0A671SQ48"/>
<dbReference type="InterPro" id="IPR000276">
    <property type="entry name" value="GPCR_Rhodpsn"/>
</dbReference>
<reference evidence="12" key="2">
    <citation type="submission" date="2025-09" db="UniProtKB">
        <authorList>
            <consortium name="Ensembl"/>
        </authorList>
    </citation>
    <scope>IDENTIFICATION</scope>
</reference>
<keyword evidence="5 10" id="KW-0472">Membrane</keyword>
<dbReference type="InterPro" id="IPR050119">
    <property type="entry name" value="CCR1-9-like"/>
</dbReference>
<keyword evidence="3 10" id="KW-1133">Transmembrane helix</keyword>
<evidence type="ECO:0000256" key="1">
    <source>
        <dbReference type="ARBA" id="ARBA00004141"/>
    </source>
</evidence>
<comment type="subcellular location">
    <subcellularLocation>
        <location evidence="1">Membrane</location>
        <topology evidence="1">Multi-pass membrane protein</topology>
    </subcellularLocation>
</comment>
<keyword evidence="9" id="KW-0807">Transducer</keyword>
<evidence type="ECO:0000256" key="10">
    <source>
        <dbReference type="SAM" id="Phobius"/>
    </source>
</evidence>
<evidence type="ECO:0000256" key="5">
    <source>
        <dbReference type="ARBA" id="ARBA00023136"/>
    </source>
</evidence>
<keyword evidence="7" id="KW-0675">Receptor</keyword>
<evidence type="ECO:0000256" key="7">
    <source>
        <dbReference type="ARBA" id="ARBA00023170"/>
    </source>
</evidence>
<dbReference type="Pfam" id="PF00001">
    <property type="entry name" value="7tm_1"/>
    <property type="match status" value="1"/>
</dbReference>
<dbReference type="Proteomes" id="UP000472260">
    <property type="component" value="Unassembled WGS sequence"/>
</dbReference>
<feature type="transmembrane region" description="Helical" evidence="10">
    <location>
        <begin position="345"/>
        <end position="362"/>
    </location>
</feature>
<proteinExistence type="predicted"/>
<feature type="transmembrane region" description="Helical" evidence="10">
    <location>
        <begin position="113"/>
        <end position="135"/>
    </location>
</feature>
<dbReference type="Gene3D" id="1.20.1070.10">
    <property type="entry name" value="Rhodopsin 7-helix transmembrane proteins"/>
    <property type="match status" value="1"/>
</dbReference>
<feature type="transmembrane region" description="Helical" evidence="10">
    <location>
        <begin position="208"/>
        <end position="230"/>
    </location>
</feature>
<keyword evidence="13" id="KW-1185">Reference proteome</keyword>
<accession>A0A671SQ48</accession>
<feature type="transmembrane region" description="Helical" evidence="10">
    <location>
        <begin position="291"/>
        <end position="313"/>
    </location>
</feature>
<feature type="domain" description="G-protein coupled receptors family 1 profile" evidence="11">
    <location>
        <begin position="54"/>
        <end position="311"/>
    </location>
</feature>
<dbReference type="GO" id="GO:0016493">
    <property type="term" value="F:C-C chemokine receptor activity"/>
    <property type="evidence" value="ECO:0007669"/>
    <property type="project" value="TreeGrafter"/>
</dbReference>
<dbReference type="GO" id="GO:0006955">
    <property type="term" value="P:immune response"/>
    <property type="evidence" value="ECO:0007669"/>
    <property type="project" value="TreeGrafter"/>
</dbReference>
<feature type="transmembrane region" description="Helical" evidence="10">
    <location>
        <begin position="73"/>
        <end position="93"/>
    </location>
</feature>
<dbReference type="PRINTS" id="PR00237">
    <property type="entry name" value="GPCRRHODOPSN"/>
</dbReference>
<reference evidence="12" key="1">
    <citation type="submission" date="2025-08" db="UniProtKB">
        <authorList>
            <consortium name="Ensembl"/>
        </authorList>
    </citation>
    <scope>IDENTIFICATION</scope>
</reference>
<dbReference type="PRINTS" id="PR00241">
    <property type="entry name" value="ANGIOTENSINR"/>
</dbReference>
<dbReference type="PANTHER" id="PTHR10489">
    <property type="entry name" value="CELL ADHESION MOLECULE"/>
    <property type="match status" value="1"/>
</dbReference>
<evidence type="ECO:0000256" key="2">
    <source>
        <dbReference type="ARBA" id="ARBA00022692"/>
    </source>
</evidence>
<keyword evidence="8" id="KW-0325">Glycoprotein</keyword>
<evidence type="ECO:0000313" key="12">
    <source>
        <dbReference type="Ensembl" id="ENSSANP00000098386.1"/>
    </source>
</evidence>
<dbReference type="GO" id="GO:0019957">
    <property type="term" value="F:C-C chemokine binding"/>
    <property type="evidence" value="ECO:0007669"/>
    <property type="project" value="TreeGrafter"/>
</dbReference>
<evidence type="ECO:0000256" key="3">
    <source>
        <dbReference type="ARBA" id="ARBA00022989"/>
    </source>
</evidence>
<dbReference type="GO" id="GO:0007204">
    <property type="term" value="P:positive regulation of cytosolic calcium ion concentration"/>
    <property type="evidence" value="ECO:0007669"/>
    <property type="project" value="TreeGrafter"/>
</dbReference>
<sequence length="378" mass="43159">MDIYYSSRVFNRTPQGHVTFGNLEDIDVTADRSPVLRIMVSVVYILVCAIGLVGNSLVLFVMRVKHCRQSTTINVFIINLAVTDLQFVLTLPFWAVDTALDFSWPFGDAMCKIILSVTVMNMYASVFFLTAMSITRYCSVASATKNSVRPPTSCSVKWVCAFLWVFATVATAPTSIFSTVTNVAGEKLCLLKFPAGHYWLAFYHLQKILVAFVLPMLILSVSYLLLLRFVRKRNLNNSHSKRRIHVTKSITVVVLSFFLCWMPNHAITFWGVLVKLNVIHWDEAYYIVHTYVFPVTVCLAHTNSCLNPFICCLTRRALRKKLKNCLSNIAPWVLKRSFQKSGRHVLYPLAVAASFFFCSSLWQEIYEIWYTDRGQSHH</sequence>
<dbReference type="Ensembl" id="ENSSANT00000104469.1">
    <property type="protein sequence ID" value="ENSSANP00000098386.1"/>
    <property type="gene ID" value="ENSSANG00000048439.1"/>
</dbReference>
<dbReference type="SUPFAM" id="SSF81321">
    <property type="entry name" value="Family A G protein-coupled receptor-like"/>
    <property type="match status" value="1"/>
</dbReference>
<evidence type="ECO:0000256" key="8">
    <source>
        <dbReference type="ARBA" id="ARBA00023180"/>
    </source>
</evidence>
<keyword evidence="6" id="KW-1015">Disulfide bond</keyword>
<feature type="transmembrane region" description="Helical" evidence="10">
    <location>
        <begin position="250"/>
        <end position="271"/>
    </location>
</feature>
<keyword evidence="4" id="KW-0297">G-protein coupled receptor</keyword>
<organism evidence="12 13">
    <name type="scientific">Sinocyclocheilus anshuiensis</name>
    <dbReference type="NCBI Taxonomy" id="1608454"/>
    <lineage>
        <taxon>Eukaryota</taxon>
        <taxon>Metazoa</taxon>
        <taxon>Chordata</taxon>
        <taxon>Craniata</taxon>
        <taxon>Vertebrata</taxon>
        <taxon>Euteleostomi</taxon>
        <taxon>Actinopterygii</taxon>
        <taxon>Neopterygii</taxon>
        <taxon>Teleostei</taxon>
        <taxon>Ostariophysi</taxon>
        <taxon>Cypriniformes</taxon>
        <taxon>Cyprinidae</taxon>
        <taxon>Cyprininae</taxon>
        <taxon>Sinocyclocheilus</taxon>
    </lineage>
</organism>
<dbReference type="GO" id="GO:0019722">
    <property type="term" value="P:calcium-mediated signaling"/>
    <property type="evidence" value="ECO:0007669"/>
    <property type="project" value="TreeGrafter"/>
</dbReference>
<evidence type="ECO:0000256" key="6">
    <source>
        <dbReference type="ARBA" id="ARBA00023157"/>
    </source>
</evidence>
<protein>
    <submittedName>
        <fullName evidence="12">Relaxin family peptide receptor 3.3a3</fullName>
    </submittedName>
</protein>
<feature type="transmembrane region" description="Helical" evidence="10">
    <location>
        <begin position="38"/>
        <end position="61"/>
    </location>
</feature>
<evidence type="ECO:0000259" key="11">
    <source>
        <dbReference type="PROSITE" id="PS50262"/>
    </source>
</evidence>
<dbReference type="InterPro" id="IPR000248">
    <property type="entry name" value="ATII_rcpt"/>
</dbReference>
<name>A0A671SQ48_9TELE</name>
<dbReference type="PANTHER" id="PTHR10489:SF935">
    <property type="entry name" value="RELAXIN FAMILY PEPTIDE RECEPTOR 3.3A1-RELATED"/>
    <property type="match status" value="1"/>
</dbReference>
<dbReference type="GO" id="GO:0060326">
    <property type="term" value="P:cell chemotaxis"/>
    <property type="evidence" value="ECO:0007669"/>
    <property type="project" value="TreeGrafter"/>
</dbReference>
<evidence type="ECO:0000256" key="4">
    <source>
        <dbReference type="ARBA" id="ARBA00023040"/>
    </source>
</evidence>
<dbReference type="GO" id="GO:0009897">
    <property type="term" value="C:external side of plasma membrane"/>
    <property type="evidence" value="ECO:0007669"/>
    <property type="project" value="TreeGrafter"/>
</dbReference>
<evidence type="ECO:0000313" key="13">
    <source>
        <dbReference type="Proteomes" id="UP000472260"/>
    </source>
</evidence>
<dbReference type="InterPro" id="IPR017452">
    <property type="entry name" value="GPCR_Rhodpsn_7TM"/>
</dbReference>